<organism evidence="1">
    <name type="scientific">virus sp. ct5rm7</name>
    <dbReference type="NCBI Taxonomy" id="2827298"/>
    <lineage>
        <taxon>Viruses</taxon>
    </lineage>
</organism>
<dbReference type="EMBL" id="BK059103">
    <property type="protein sequence ID" value="DAE30306.1"/>
    <property type="molecule type" value="Genomic_DNA"/>
</dbReference>
<accession>A0A8S5RGR2</accession>
<protein>
    <submittedName>
        <fullName evidence="1">Uncharacterized protein</fullName>
    </submittedName>
</protein>
<name>A0A8S5RGR2_9VIRU</name>
<sequence>MERLKGALNNHASRRAITPISLTYESRKIYGTG</sequence>
<reference evidence="1" key="1">
    <citation type="journal article" date="2021" name="Proc. Natl. Acad. Sci. U.S.A.">
        <title>A Catalog of Tens of Thousands of Viruses from Human Metagenomes Reveals Hidden Associations with Chronic Diseases.</title>
        <authorList>
            <person name="Tisza M.J."/>
            <person name="Buck C.B."/>
        </authorList>
    </citation>
    <scope>NUCLEOTIDE SEQUENCE</scope>
    <source>
        <strain evidence="1">Ct5rm7</strain>
    </source>
</reference>
<evidence type="ECO:0000313" key="1">
    <source>
        <dbReference type="EMBL" id="DAE30306.1"/>
    </source>
</evidence>
<proteinExistence type="predicted"/>